<organism evidence="1 2">
    <name type="scientific">Gigaspora rosea</name>
    <dbReference type="NCBI Taxonomy" id="44941"/>
    <lineage>
        <taxon>Eukaryota</taxon>
        <taxon>Fungi</taxon>
        <taxon>Fungi incertae sedis</taxon>
        <taxon>Mucoromycota</taxon>
        <taxon>Glomeromycotina</taxon>
        <taxon>Glomeromycetes</taxon>
        <taxon>Diversisporales</taxon>
        <taxon>Gigasporaceae</taxon>
        <taxon>Gigaspora</taxon>
    </lineage>
</organism>
<keyword evidence="2" id="KW-1185">Reference proteome</keyword>
<accession>A0A397W8A7</accession>
<dbReference type="AlphaFoldDB" id="A0A397W8A7"/>
<protein>
    <submittedName>
        <fullName evidence="1">Uncharacterized protein</fullName>
    </submittedName>
</protein>
<dbReference type="Proteomes" id="UP000266673">
    <property type="component" value="Unassembled WGS sequence"/>
</dbReference>
<sequence length="119" mass="13581">MVADTNTLELLRESVGIPLSINRNKSDSRYTIKGYFRPDFVCKIKEPLSLKERKKPAILGSSEPEVVQFDHELDTNEPKVVQFEPELSSNEPEVVQFEPSSGLNDPKWFSLNQFLVQVT</sequence>
<comment type="caution">
    <text evidence="1">The sequence shown here is derived from an EMBL/GenBank/DDBJ whole genome shotgun (WGS) entry which is preliminary data.</text>
</comment>
<name>A0A397W8A7_9GLOM</name>
<dbReference type="OrthoDB" id="2436248at2759"/>
<evidence type="ECO:0000313" key="2">
    <source>
        <dbReference type="Proteomes" id="UP000266673"/>
    </source>
</evidence>
<gene>
    <name evidence="1" type="ORF">C2G38_2154478</name>
</gene>
<dbReference type="EMBL" id="QKWP01000029">
    <property type="protein sequence ID" value="RIB29807.1"/>
    <property type="molecule type" value="Genomic_DNA"/>
</dbReference>
<reference evidence="1 2" key="1">
    <citation type="submission" date="2018-06" db="EMBL/GenBank/DDBJ databases">
        <title>Comparative genomics reveals the genomic features of Rhizophagus irregularis, R. cerebriforme, R. diaphanum and Gigaspora rosea, and their symbiotic lifestyle signature.</title>
        <authorList>
            <person name="Morin E."/>
            <person name="San Clemente H."/>
            <person name="Chen E.C.H."/>
            <person name="De La Providencia I."/>
            <person name="Hainaut M."/>
            <person name="Kuo A."/>
            <person name="Kohler A."/>
            <person name="Murat C."/>
            <person name="Tang N."/>
            <person name="Roy S."/>
            <person name="Loubradou J."/>
            <person name="Henrissat B."/>
            <person name="Grigoriev I.V."/>
            <person name="Corradi N."/>
            <person name="Roux C."/>
            <person name="Martin F.M."/>
        </authorList>
    </citation>
    <scope>NUCLEOTIDE SEQUENCE [LARGE SCALE GENOMIC DNA]</scope>
    <source>
        <strain evidence="1 2">DAOM 194757</strain>
    </source>
</reference>
<proteinExistence type="predicted"/>
<evidence type="ECO:0000313" key="1">
    <source>
        <dbReference type="EMBL" id="RIB29807.1"/>
    </source>
</evidence>